<name>A0A0E9U6S4_ANGAN</name>
<proteinExistence type="predicted"/>
<evidence type="ECO:0000313" key="1">
    <source>
        <dbReference type="EMBL" id="JAH60668.1"/>
    </source>
</evidence>
<protein>
    <submittedName>
        <fullName evidence="1">Uncharacterized protein</fullName>
    </submittedName>
</protein>
<dbReference type="EMBL" id="GBXM01047909">
    <property type="protein sequence ID" value="JAH60668.1"/>
    <property type="molecule type" value="Transcribed_RNA"/>
</dbReference>
<organism evidence="1">
    <name type="scientific">Anguilla anguilla</name>
    <name type="common">European freshwater eel</name>
    <name type="synonym">Muraena anguilla</name>
    <dbReference type="NCBI Taxonomy" id="7936"/>
    <lineage>
        <taxon>Eukaryota</taxon>
        <taxon>Metazoa</taxon>
        <taxon>Chordata</taxon>
        <taxon>Craniata</taxon>
        <taxon>Vertebrata</taxon>
        <taxon>Euteleostomi</taxon>
        <taxon>Actinopterygii</taxon>
        <taxon>Neopterygii</taxon>
        <taxon>Teleostei</taxon>
        <taxon>Anguilliformes</taxon>
        <taxon>Anguillidae</taxon>
        <taxon>Anguilla</taxon>
    </lineage>
</organism>
<reference evidence="1" key="1">
    <citation type="submission" date="2014-11" db="EMBL/GenBank/DDBJ databases">
        <authorList>
            <person name="Amaro Gonzalez C."/>
        </authorList>
    </citation>
    <scope>NUCLEOTIDE SEQUENCE</scope>
</reference>
<dbReference type="AlphaFoldDB" id="A0A0E9U6S4"/>
<sequence length="36" mass="4319">MPKLHCFALFVKFFSAIIHSHLISIYKWLSISNCHW</sequence>
<reference evidence="1" key="2">
    <citation type="journal article" date="2015" name="Fish Shellfish Immunol.">
        <title>Early steps in the European eel (Anguilla anguilla)-Vibrio vulnificus interaction in the gills: Role of the RtxA13 toxin.</title>
        <authorList>
            <person name="Callol A."/>
            <person name="Pajuelo D."/>
            <person name="Ebbesson L."/>
            <person name="Teles M."/>
            <person name="MacKenzie S."/>
            <person name="Amaro C."/>
        </authorList>
    </citation>
    <scope>NUCLEOTIDE SEQUENCE</scope>
</reference>
<accession>A0A0E9U6S4</accession>